<dbReference type="HOGENOM" id="CLU_627861_0_0_1"/>
<accession>M2SV96</accession>
<evidence type="ECO:0000313" key="3">
    <source>
        <dbReference type="EMBL" id="EMD60732.1"/>
    </source>
</evidence>
<dbReference type="InterPro" id="IPR054471">
    <property type="entry name" value="GPIID_WHD"/>
</dbReference>
<name>M2SV96_COCSN</name>
<dbReference type="Proteomes" id="UP000016934">
    <property type="component" value="Unassembled WGS sequence"/>
</dbReference>
<dbReference type="Gene3D" id="1.25.40.20">
    <property type="entry name" value="Ankyrin repeat-containing domain"/>
    <property type="match status" value="1"/>
</dbReference>
<dbReference type="InterPro" id="IPR036770">
    <property type="entry name" value="Ankyrin_rpt-contain_sf"/>
</dbReference>
<dbReference type="PROSITE" id="PS50088">
    <property type="entry name" value="ANK_REPEAT"/>
    <property type="match status" value="2"/>
</dbReference>
<dbReference type="SUPFAM" id="SSF48403">
    <property type="entry name" value="Ankyrin repeat"/>
    <property type="match status" value="1"/>
</dbReference>
<evidence type="ECO:0000313" key="4">
    <source>
        <dbReference type="Proteomes" id="UP000016934"/>
    </source>
</evidence>
<feature type="repeat" description="ANK" evidence="1">
    <location>
        <begin position="409"/>
        <end position="438"/>
    </location>
</feature>
<dbReference type="GeneID" id="19140437"/>
<dbReference type="Pfam" id="PF22939">
    <property type="entry name" value="WHD_GPIID"/>
    <property type="match status" value="1"/>
</dbReference>
<keyword evidence="1" id="KW-0040">ANK repeat</keyword>
<dbReference type="InterPro" id="IPR002110">
    <property type="entry name" value="Ankyrin_rpt"/>
</dbReference>
<dbReference type="AlphaFoldDB" id="M2SV96"/>
<dbReference type="PANTHER" id="PTHR10039:SF16">
    <property type="entry name" value="GPI INOSITOL-DEACYLASE"/>
    <property type="match status" value="1"/>
</dbReference>
<dbReference type="SMART" id="SM00248">
    <property type="entry name" value="ANK"/>
    <property type="match status" value="3"/>
</dbReference>
<sequence>MDIAKAFEDQRIPTIQVLAENVAMDIETFARSQVEKLRAGEHGKTLYVTNDKLTERIIQTLAMKAEGMFLWVNLQLDSLCQASKARKDRIVEDALDTLPRGLPDTYVRILERIEEQPLYMRDLALKCLAWMIYARRPLGTDELQYALAVSERCTDLHDLQFDSPQVILEACANLLEESNGTIRPIHYTVQEFLTTTAQGLSQQAIRAQLLHSESVHARLSLACLTYMHLVAFSEPAEHALDLAYRLSDNTFAGYSYQNFDYHISRCDGIPPNVMGQLENLFQHESSYLASVLQIKVLRDGHDYDTVLQYFNRIQFPVSASTMIYSTSLYNIPNIRERWLGSTTPKYALQLAATTGLASAIIQLLDEGHNVNEKDESGSTSLYHACFNNELEIIKILIEKGADVNTQGGRYGNALQAASYRGYEAVVKLLLDKGADVNA</sequence>
<evidence type="ECO:0000259" key="2">
    <source>
        <dbReference type="Pfam" id="PF22939"/>
    </source>
</evidence>
<dbReference type="RefSeq" id="XP_007704011.1">
    <property type="nucleotide sequence ID" value="XM_007705821.1"/>
</dbReference>
<reference evidence="3 4" key="1">
    <citation type="journal article" date="2012" name="PLoS Pathog.">
        <title>Diverse lifestyles and strategies of plant pathogenesis encoded in the genomes of eighteen Dothideomycetes fungi.</title>
        <authorList>
            <person name="Ohm R.A."/>
            <person name="Feau N."/>
            <person name="Henrissat B."/>
            <person name="Schoch C.L."/>
            <person name="Horwitz B.A."/>
            <person name="Barry K.W."/>
            <person name="Condon B.J."/>
            <person name="Copeland A.C."/>
            <person name="Dhillon B."/>
            <person name="Glaser F."/>
            <person name="Hesse C.N."/>
            <person name="Kosti I."/>
            <person name="LaButti K."/>
            <person name="Lindquist E.A."/>
            <person name="Lucas S."/>
            <person name="Salamov A.A."/>
            <person name="Bradshaw R.E."/>
            <person name="Ciuffetti L."/>
            <person name="Hamelin R.C."/>
            <person name="Kema G.H.J."/>
            <person name="Lawrence C."/>
            <person name="Scott J.A."/>
            <person name="Spatafora J.W."/>
            <person name="Turgeon B.G."/>
            <person name="de Wit P.J.G.M."/>
            <person name="Zhong S."/>
            <person name="Goodwin S.B."/>
            <person name="Grigoriev I.V."/>
        </authorList>
    </citation>
    <scope>NUCLEOTIDE SEQUENCE [LARGE SCALE GENOMIC DNA]</scope>
    <source>
        <strain evidence="4">ND90Pr / ATCC 201652</strain>
    </source>
</reference>
<gene>
    <name evidence="3" type="ORF">COCSADRAFT_66618</name>
</gene>
<feature type="domain" description="GPI inositol-deacylase winged helix" evidence="2">
    <location>
        <begin position="121"/>
        <end position="196"/>
    </location>
</feature>
<evidence type="ECO:0000256" key="1">
    <source>
        <dbReference type="PROSITE-ProRule" id="PRU00023"/>
    </source>
</evidence>
<dbReference type="PROSITE" id="PS50297">
    <property type="entry name" value="ANK_REP_REGION"/>
    <property type="match status" value="2"/>
</dbReference>
<feature type="repeat" description="ANK" evidence="1">
    <location>
        <begin position="376"/>
        <end position="408"/>
    </location>
</feature>
<dbReference type="Pfam" id="PF12796">
    <property type="entry name" value="Ank_2"/>
    <property type="match status" value="1"/>
</dbReference>
<dbReference type="PANTHER" id="PTHR10039">
    <property type="entry name" value="AMELOGENIN"/>
    <property type="match status" value="1"/>
</dbReference>
<dbReference type="KEGG" id="bsc:COCSADRAFT_66618"/>
<reference evidence="4" key="2">
    <citation type="journal article" date="2013" name="PLoS Genet.">
        <title>Comparative genome structure, secondary metabolite, and effector coding capacity across Cochliobolus pathogens.</title>
        <authorList>
            <person name="Condon B.J."/>
            <person name="Leng Y."/>
            <person name="Wu D."/>
            <person name="Bushley K.E."/>
            <person name="Ohm R.A."/>
            <person name="Otillar R."/>
            <person name="Martin J."/>
            <person name="Schackwitz W."/>
            <person name="Grimwood J."/>
            <person name="MohdZainudin N."/>
            <person name="Xue C."/>
            <person name="Wang R."/>
            <person name="Manning V.A."/>
            <person name="Dhillon B."/>
            <person name="Tu Z.J."/>
            <person name="Steffenson B.J."/>
            <person name="Salamov A."/>
            <person name="Sun H."/>
            <person name="Lowry S."/>
            <person name="LaButti K."/>
            <person name="Han J."/>
            <person name="Copeland A."/>
            <person name="Lindquist E."/>
            <person name="Barry K."/>
            <person name="Schmutz J."/>
            <person name="Baker S.E."/>
            <person name="Ciuffetti L.M."/>
            <person name="Grigoriev I.V."/>
            <person name="Zhong S."/>
            <person name="Turgeon B.G."/>
        </authorList>
    </citation>
    <scope>NUCLEOTIDE SEQUENCE [LARGE SCALE GENOMIC DNA]</scope>
    <source>
        <strain evidence="4">ND90Pr / ATCC 201652</strain>
    </source>
</reference>
<feature type="non-terminal residue" evidence="3">
    <location>
        <position position="1"/>
    </location>
</feature>
<keyword evidence="4" id="KW-1185">Reference proteome</keyword>
<proteinExistence type="predicted"/>
<dbReference type="EMBL" id="KB445650">
    <property type="protein sequence ID" value="EMD60732.1"/>
    <property type="molecule type" value="Genomic_DNA"/>
</dbReference>
<protein>
    <recommendedName>
        <fullName evidence="2">GPI inositol-deacylase winged helix domain-containing protein</fullName>
    </recommendedName>
</protein>
<dbReference type="PRINTS" id="PR01415">
    <property type="entry name" value="ANKYRIN"/>
</dbReference>
<dbReference type="eggNOG" id="KOG0502">
    <property type="taxonomic scope" value="Eukaryota"/>
</dbReference>
<organism evidence="3 4">
    <name type="scientific">Cochliobolus sativus (strain ND90Pr / ATCC 201652)</name>
    <name type="common">Common root rot and spot blotch fungus</name>
    <name type="synonym">Bipolaris sorokiniana</name>
    <dbReference type="NCBI Taxonomy" id="665912"/>
    <lineage>
        <taxon>Eukaryota</taxon>
        <taxon>Fungi</taxon>
        <taxon>Dikarya</taxon>
        <taxon>Ascomycota</taxon>
        <taxon>Pezizomycotina</taxon>
        <taxon>Dothideomycetes</taxon>
        <taxon>Pleosporomycetidae</taxon>
        <taxon>Pleosporales</taxon>
        <taxon>Pleosporineae</taxon>
        <taxon>Pleosporaceae</taxon>
        <taxon>Bipolaris</taxon>
    </lineage>
</organism>
<dbReference type="OrthoDB" id="4772757at2759"/>